<dbReference type="RefSeq" id="XP_056475949.1">
    <property type="nucleotide sequence ID" value="XM_056615592.1"/>
</dbReference>
<dbReference type="Proteomes" id="UP001149074">
    <property type="component" value="Unassembled WGS sequence"/>
</dbReference>
<evidence type="ECO:0000313" key="1">
    <source>
        <dbReference type="EMBL" id="KAJ5102569.1"/>
    </source>
</evidence>
<proteinExistence type="predicted"/>
<keyword evidence="2" id="KW-1185">Reference proteome</keyword>
<dbReference type="GeneID" id="81354571"/>
<gene>
    <name evidence="1" type="ORF">N7532_003098</name>
</gene>
<dbReference type="EMBL" id="JAPQKI010000004">
    <property type="protein sequence ID" value="KAJ5102569.1"/>
    <property type="molecule type" value="Genomic_DNA"/>
</dbReference>
<protein>
    <submittedName>
        <fullName evidence="1">Uncharacterized protein</fullName>
    </submittedName>
</protein>
<comment type="caution">
    <text evidence="1">The sequence shown here is derived from an EMBL/GenBank/DDBJ whole genome shotgun (WGS) entry which is preliminary data.</text>
</comment>
<dbReference type="AlphaFoldDB" id="A0A9W9KDP0"/>
<accession>A0A9W9KDP0</accession>
<reference evidence="1" key="2">
    <citation type="journal article" date="2023" name="IMA Fungus">
        <title>Comparative genomic study of the Penicillium genus elucidates a diverse pangenome and 15 lateral gene transfer events.</title>
        <authorList>
            <person name="Petersen C."/>
            <person name="Sorensen T."/>
            <person name="Nielsen M.R."/>
            <person name="Sondergaard T.E."/>
            <person name="Sorensen J.L."/>
            <person name="Fitzpatrick D.A."/>
            <person name="Frisvad J.C."/>
            <person name="Nielsen K.L."/>
        </authorList>
    </citation>
    <scope>NUCLEOTIDE SEQUENCE</scope>
    <source>
        <strain evidence="1">IBT 30761</strain>
    </source>
</reference>
<name>A0A9W9KDP0_9EURO</name>
<reference evidence="1" key="1">
    <citation type="submission" date="2022-11" db="EMBL/GenBank/DDBJ databases">
        <authorList>
            <person name="Petersen C."/>
        </authorList>
    </citation>
    <scope>NUCLEOTIDE SEQUENCE</scope>
    <source>
        <strain evidence="1">IBT 30761</strain>
    </source>
</reference>
<sequence>MVSNLISARDEEEHHHLHHEFPVDKHRGCWISASLVSSWNFVEPHLELVDYVSQALDGDGLGISPPSASILTTVR</sequence>
<organism evidence="1 2">
    <name type="scientific">Penicillium argentinense</name>
    <dbReference type="NCBI Taxonomy" id="1131581"/>
    <lineage>
        <taxon>Eukaryota</taxon>
        <taxon>Fungi</taxon>
        <taxon>Dikarya</taxon>
        <taxon>Ascomycota</taxon>
        <taxon>Pezizomycotina</taxon>
        <taxon>Eurotiomycetes</taxon>
        <taxon>Eurotiomycetidae</taxon>
        <taxon>Eurotiales</taxon>
        <taxon>Aspergillaceae</taxon>
        <taxon>Penicillium</taxon>
    </lineage>
</organism>
<evidence type="ECO:0000313" key="2">
    <source>
        <dbReference type="Proteomes" id="UP001149074"/>
    </source>
</evidence>